<feature type="domain" description="Rubredoxin-like" evidence="3">
    <location>
        <begin position="205"/>
        <end position="241"/>
    </location>
</feature>
<dbReference type="GO" id="GO:0010181">
    <property type="term" value="F:FMN binding"/>
    <property type="evidence" value="ECO:0007669"/>
    <property type="project" value="InterPro"/>
</dbReference>
<evidence type="ECO:0000313" key="5">
    <source>
        <dbReference type="Proteomes" id="UP000005396"/>
    </source>
</evidence>
<sequence length="241" mass="26747">MIQYKYLTYYQLYVVKSNYSRKGKRNTGGVHFMDSKAFFKLSYGVYIISTSADNKEGGCVINTLTQVTSSPARLSIALNKENYTLKLIETSGTFSAAVLSDDVEMDLIRRFGFQCGKDVKKYDGIPQGRDSLNNPYPTEGVCARFTCRVVSSMDVGSHMIIVGEVVEAEVLDSQTPALTYSNYHLKKNGTTPPKAPSYQADTKEVTGWRCSVCGYILESETLPPDFICPVCGKDASYFVKL</sequence>
<dbReference type="Pfam" id="PF21349">
    <property type="entry name" value="RUBY_RBDX"/>
    <property type="match status" value="1"/>
</dbReference>
<organism evidence="4 5">
    <name type="scientific">Enterocloster bolteae (strain ATCC BAA-613 / DSM 15670 / CCUG 46953 / JCM 12243 / WAL 16351)</name>
    <name type="common">Clostridium bolteae</name>
    <dbReference type="NCBI Taxonomy" id="411902"/>
    <lineage>
        <taxon>Bacteria</taxon>
        <taxon>Bacillati</taxon>
        <taxon>Bacillota</taxon>
        <taxon>Clostridia</taxon>
        <taxon>Lachnospirales</taxon>
        <taxon>Lachnospiraceae</taxon>
        <taxon>Enterocloster</taxon>
    </lineage>
</organism>
<evidence type="ECO:0000256" key="1">
    <source>
        <dbReference type="ARBA" id="ARBA00001965"/>
    </source>
</evidence>
<dbReference type="PANTHER" id="PTHR30466:SF1">
    <property type="entry name" value="FMN REDUCTASE (NADH) RUTF"/>
    <property type="match status" value="1"/>
</dbReference>
<evidence type="ECO:0000259" key="3">
    <source>
        <dbReference type="PROSITE" id="PS50903"/>
    </source>
</evidence>
<dbReference type="PANTHER" id="PTHR30466">
    <property type="entry name" value="FLAVIN REDUCTASE"/>
    <property type="match status" value="1"/>
</dbReference>
<dbReference type="SMART" id="SM00903">
    <property type="entry name" value="Flavin_Reduct"/>
    <property type="match status" value="1"/>
</dbReference>
<dbReference type="GO" id="GO:0005506">
    <property type="term" value="F:iron ion binding"/>
    <property type="evidence" value="ECO:0007669"/>
    <property type="project" value="InterPro"/>
</dbReference>
<dbReference type="HOGENOM" id="CLU_059021_4_1_9"/>
<dbReference type="InterPro" id="IPR048574">
    <property type="entry name" value="RUBY_RBDX"/>
</dbReference>
<accession>A8S2Y6</accession>
<dbReference type="InterPro" id="IPR024934">
    <property type="entry name" value="Rubredoxin-like_dom"/>
</dbReference>
<dbReference type="eggNOG" id="COG1853">
    <property type="taxonomic scope" value="Bacteria"/>
</dbReference>
<comment type="cofactor">
    <cofactor evidence="1">
        <name>Fe(3+)</name>
        <dbReference type="ChEBI" id="CHEBI:29034"/>
    </cofactor>
</comment>
<dbReference type="InterPro" id="IPR050268">
    <property type="entry name" value="NADH-dep_flavin_reductase"/>
</dbReference>
<dbReference type="PROSITE" id="PS50903">
    <property type="entry name" value="RUBREDOXIN_LIKE"/>
    <property type="match status" value="1"/>
</dbReference>
<name>A8S2Y6_ENTBW</name>
<dbReference type="PaxDb" id="411902-CLOBOL_06438"/>
<gene>
    <name evidence="4" type="ORF">CLOBOL_06438</name>
</gene>
<reference evidence="4 5" key="1">
    <citation type="submission" date="2007-08" db="EMBL/GenBank/DDBJ databases">
        <authorList>
            <person name="Fulton L."/>
            <person name="Clifton S."/>
            <person name="Fulton B."/>
            <person name="Xu J."/>
            <person name="Minx P."/>
            <person name="Pepin K.H."/>
            <person name="Johnson M."/>
            <person name="Thiruvilangam P."/>
            <person name="Bhonagiri V."/>
            <person name="Nash W.E."/>
            <person name="Mardis E.R."/>
            <person name="Wilson R.K."/>
        </authorList>
    </citation>
    <scope>NUCLEOTIDE SEQUENCE [LARGE SCALE GENOMIC DNA]</scope>
    <source>
        <strain evidence="5">ATCC BAA-613 / DSM 15670 / CCUG 46953 / JCM 12243 / WAL 16351</strain>
    </source>
</reference>
<proteinExistence type="predicted"/>
<evidence type="ECO:0000256" key="2">
    <source>
        <dbReference type="ARBA" id="ARBA00023002"/>
    </source>
</evidence>
<dbReference type="InterPro" id="IPR012349">
    <property type="entry name" value="Split_barrel_FMN-bd"/>
</dbReference>
<dbReference type="SUPFAM" id="SSF57802">
    <property type="entry name" value="Rubredoxin-like"/>
    <property type="match status" value="1"/>
</dbReference>
<dbReference type="GO" id="GO:0042602">
    <property type="term" value="F:riboflavin reductase (NADPH) activity"/>
    <property type="evidence" value="ECO:0007669"/>
    <property type="project" value="TreeGrafter"/>
</dbReference>
<protein>
    <recommendedName>
        <fullName evidence="3">Rubredoxin-like domain-containing protein</fullName>
    </recommendedName>
</protein>
<dbReference type="EMBL" id="ABCC02000052">
    <property type="protein sequence ID" value="EDP13272.1"/>
    <property type="molecule type" value="Genomic_DNA"/>
</dbReference>
<dbReference type="Proteomes" id="UP000005396">
    <property type="component" value="Unassembled WGS sequence"/>
</dbReference>
<dbReference type="SUPFAM" id="SSF50475">
    <property type="entry name" value="FMN-binding split barrel"/>
    <property type="match status" value="1"/>
</dbReference>
<dbReference type="Gene3D" id="2.20.28.10">
    <property type="match status" value="1"/>
</dbReference>
<dbReference type="InterPro" id="IPR002563">
    <property type="entry name" value="Flavin_Rdtase-like_dom"/>
</dbReference>
<dbReference type="Gene3D" id="2.30.110.10">
    <property type="entry name" value="Electron Transport, Fmn-binding Protein, Chain A"/>
    <property type="match status" value="1"/>
</dbReference>
<dbReference type="Pfam" id="PF01613">
    <property type="entry name" value="Flavin_Reduct"/>
    <property type="match status" value="1"/>
</dbReference>
<evidence type="ECO:0000313" key="4">
    <source>
        <dbReference type="EMBL" id="EDP13272.1"/>
    </source>
</evidence>
<keyword evidence="2" id="KW-0560">Oxidoreductase</keyword>
<comment type="caution">
    <text evidence="4">The sequence shown here is derived from an EMBL/GenBank/DDBJ whole genome shotgun (WGS) entry which is preliminary data.</text>
</comment>
<dbReference type="AlphaFoldDB" id="A8S2Y6"/>
<reference evidence="4 5" key="2">
    <citation type="submission" date="2007-09" db="EMBL/GenBank/DDBJ databases">
        <title>Draft genome sequence of Clostridium bolteae (ATCC BAA-613).</title>
        <authorList>
            <person name="Sudarsanam P."/>
            <person name="Ley R."/>
            <person name="Guruge J."/>
            <person name="Turnbaugh P.J."/>
            <person name="Mahowald M."/>
            <person name="Liep D."/>
            <person name="Gordon J."/>
        </authorList>
    </citation>
    <scope>NUCLEOTIDE SEQUENCE [LARGE SCALE GENOMIC DNA]</scope>
    <source>
        <strain evidence="5">ATCC BAA-613 / DSM 15670 / CCUG 46953 / JCM 12243 / WAL 16351</strain>
    </source>
</reference>